<feature type="region of interest" description="Disordered" evidence="1">
    <location>
        <begin position="29"/>
        <end position="61"/>
    </location>
</feature>
<keyword evidence="3" id="KW-1185">Reference proteome</keyword>
<accession>A0A2H6KG25</accession>
<dbReference type="AlphaFoldDB" id="A0A2H6KG25"/>
<dbReference type="Proteomes" id="UP000236319">
    <property type="component" value="Unassembled WGS sequence"/>
</dbReference>
<comment type="caution">
    <text evidence="2">The sequence shown here is derived from an EMBL/GenBank/DDBJ whole genome shotgun (WGS) entry which is preliminary data.</text>
</comment>
<evidence type="ECO:0000313" key="2">
    <source>
        <dbReference type="EMBL" id="GBE61934.1"/>
    </source>
</evidence>
<evidence type="ECO:0000256" key="1">
    <source>
        <dbReference type="SAM" id="MobiDB-lite"/>
    </source>
</evidence>
<sequence>MCLASTSTRSLDLILEKYCRAKTMAQSSKDLTPVSLPNSNLGSLNRRHESSKRGGPVASSKYADIKPDAEVGSKADESLLFASFSSEGVAMTSPESDSLPAATSDSAGALFLAALRALRFDTLADALSNSDSRFTFKK</sequence>
<reference evidence="2 3" key="1">
    <citation type="journal article" date="2017" name="BMC Genomics">
        <title>Whole-genome assembly of Babesia ovata and comparative genomics between closely related pathogens.</title>
        <authorList>
            <person name="Yamagishi J."/>
            <person name="Asada M."/>
            <person name="Hakimi H."/>
            <person name="Tanaka T.Q."/>
            <person name="Sugimoto C."/>
            <person name="Kawazu S."/>
        </authorList>
    </citation>
    <scope>NUCLEOTIDE SEQUENCE [LARGE SCALE GENOMIC DNA]</scope>
    <source>
        <strain evidence="2 3">Miyake</strain>
    </source>
</reference>
<dbReference type="GeneID" id="39875704"/>
<proteinExistence type="predicted"/>
<gene>
    <name evidence="2" type="ORF">BOVATA_034270</name>
</gene>
<feature type="compositionally biased region" description="Polar residues" evidence="1">
    <location>
        <begin position="29"/>
        <end position="43"/>
    </location>
</feature>
<dbReference type="VEuPathDB" id="PiroplasmaDB:BOVATA_034270"/>
<organism evidence="2 3">
    <name type="scientific">Babesia ovata</name>
    <dbReference type="NCBI Taxonomy" id="189622"/>
    <lineage>
        <taxon>Eukaryota</taxon>
        <taxon>Sar</taxon>
        <taxon>Alveolata</taxon>
        <taxon>Apicomplexa</taxon>
        <taxon>Aconoidasida</taxon>
        <taxon>Piroplasmida</taxon>
        <taxon>Babesiidae</taxon>
        <taxon>Babesia</taxon>
    </lineage>
</organism>
<evidence type="ECO:0000313" key="3">
    <source>
        <dbReference type="Proteomes" id="UP000236319"/>
    </source>
</evidence>
<dbReference type="RefSeq" id="XP_028868177.1">
    <property type="nucleotide sequence ID" value="XM_029012344.1"/>
</dbReference>
<dbReference type="EMBL" id="BDSA01000003">
    <property type="protein sequence ID" value="GBE61934.1"/>
    <property type="molecule type" value="Genomic_DNA"/>
</dbReference>
<protein>
    <submittedName>
        <fullName evidence="2">Uncharacterized protein</fullName>
    </submittedName>
</protein>
<name>A0A2H6KG25_9APIC</name>